<dbReference type="Proteomes" id="UP000265716">
    <property type="component" value="Unassembled WGS sequence"/>
</dbReference>
<dbReference type="EMBL" id="QUTE01008636">
    <property type="protein sequence ID" value="RHZ23521.1"/>
    <property type="molecule type" value="Genomic_DNA"/>
</dbReference>
<protein>
    <submittedName>
        <fullName evidence="2">Uncharacterized protein</fullName>
    </submittedName>
</protein>
<dbReference type="Proteomes" id="UP000283543">
    <property type="component" value="Unassembled WGS sequence"/>
</dbReference>
<proteinExistence type="predicted"/>
<organism evidence="2 7">
    <name type="scientific">Aphanomyces astaci</name>
    <name type="common">Crayfish plague agent</name>
    <dbReference type="NCBI Taxonomy" id="112090"/>
    <lineage>
        <taxon>Eukaryota</taxon>
        <taxon>Sar</taxon>
        <taxon>Stramenopiles</taxon>
        <taxon>Oomycota</taxon>
        <taxon>Saprolegniomycetes</taxon>
        <taxon>Saprolegniales</taxon>
        <taxon>Verrucalvaceae</taxon>
        <taxon>Aphanomyces</taxon>
    </lineage>
</organism>
<comment type="caution">
    <text evidence="2">The sequence shown here is derived from an EMBL/GenBank/DDBJ whole genome shotgun (WGS) entry which is preliminary data.</text>
</comment>
<evidence type="ECO:0000313" key="8">
    <source>
        <dbReference type="Proteomes" id="UP000266196"/>
    </source>
</evidence>
<evidence type="ECO:0000256" key="1">
    <source>
        <dbReference type="SAM" id="MobiDB-lite"/>
    </source>
</evidence>
<evidence type="ECO:0000313" key="7">
    <source>
        <dbReference type="Proteomes" id="UP000265716"/>
    </source>
</evidence>
<evidence type="ECO:0000313" key="9">
    <source>
        <dbReference type="Proteomes" id="UP000275652"/>
    </source>
</evidence>
<evidence type="ECO:0000313" key="10">
    <source>
        <dbReference type="Proteomes" id="UP000283543"/>
    </source>
</evidence>
<accession>A0A397D5U8</accession>
<evidence type="ECO:0000313" key="3">
    <source>
        <dbReference type="EMBL" id="RHY66944.1"/>
    </source>
</evidence>
<dbReference type="Proteomes" id="UP000286510">
    <property type="component" value="Unassembled WGS sequence"/>
</dbReference>
<reference evidence="7 8" key="2">
    <citation type="submission" date="2018-08" db="EMBL/GenBank/DDBJ databases">
        <title>Aphanomyces genome sequencing and annotation.</title>
        <authorList>
            <person name="Minardi D."/>
            <person name="Oidtmann B."/>
            <person name="Van Der Giezen M."/>
            <person name="Studholme D.J."/>
        </authorList>
    </citation>
    <scope>NUCLEOTIDE SEQUENCE [LARGE SCALE GENOMIC DNA]</scope>
    <source>
        <strain evidence="4 8">197901</strain>
        <strain evidence="5 11">FDL457</strain>
        <strain evidence="2 7">SA</strain>
        <strain evidence="3 10">Si</strain>
    </source>
</reference>
<dbReference type="EMBL" id="QUTB01003623">
    <property type="protein sequence ID" value="RHY66944.1"/>
    <property type="molecule type" value="Genomic_DNA"/>
</dbReference>
<reference evidence="6 9" key="1">
    <citation type="journal article" date="2018" name="J. Invertebr. Pathol.">
        <title>New genotyping method for the causative agent of crayfish plague (Aphanomyces astaci) based on whole genome data.</title>
        <authorList>
            <person name="Minardi D."/>
            <person name="Studholme D.J."/>
            <person name="van der Giezen M."/>
            <person name="Pretto T."/>
            <person name="Oidtmann B."/>
        </authorList>
    </citation>
    <scope>NUCLEOTIDE SEQUENCE [LARGE SCALE GENOMIC DNA]</scope>
    <source>
        <strain evidence="6 9">KB13</strain>
    </source>
</reference>
<dbReference type="AlphaFoldDB" id="A0A397D5U8"/>
<feature type="compositionally biased region" description="Basic and acidic residues" evidence="1">
    <location>
        <begin position="57"/>
        <end position="71"/>
    </location>
</feature>
<dbReference type="EMBL" id="QUTC01005247">
    <property type="protein sequence ID" value="RHY59353.1"/>
    <property type="molecule type" value="Genomic_DNA"/>
</dbReference>
<evidence type="ECO:0000313" key="11">
    <source>
        <dbReference type="Proteomes" id="UP000286510"/>
    </source>
</evidence>
<feature type="region of interest" description="Disordered" evidence="1">
    <location>
        <begin position="46"/>
        <end position="83"/>
    </location>
</feature>
<sequence length="99" mass="11470">MDNNDVSQRCRYAYSNCHRRRAVKKDGHLHALCDFHREKANACQKKYAAKRQSSQQSKEHDQLDSAFHDPELLEPMPLQSDPVAFSEDDRELLGHIMSS</sequence>
<evidence type="ECO:0000313" key="6">
    <source>
        <dbReference type="EMBL" id="RLO12447.1"/>
    </source>
</evidence>
<dbReference type="EMBL" id="QUTI01013625">
    <property type="protein sequence ID" value="RLO12447.1"/>
    <property type="molecule type" value="Genomic_DNA"/>
</dbReference>
<evidence type="ECO:0000313" key="2">
    <source>
        <dbReference type="EMBL" id="RHY59353.1"/>
    </source>
</evidence>
<dbReference type="VEuPathDB" id="FungiDB:H257_06831"/>
<dbReference type="Proteomes" id="UP000275652">
    <property type="component" value="Unassembled WGS sequence"/>
</dbReference>
<evidence type="ECO:0000313" key="5">
    <source>
        <dbReference type="EMBL" id="RHZ23804.1"/>
    </source>
</evidence>
<evidence type="ECO:0000313" key="4">
    <source>
        <dbReference type="EMBL" id="RHZ23521.1"/>
    </source>
</evidence>
<dbReference type="EMBL" id="QUTF01012398">
    <property type="protein sequence ID" value="RHZ23804.1"/>
    <property type="molecule type" value="Genomic_DNA"/>
</dbReference>
<gene>
    <name evidence="5" type="ORF">DYB26_002162</name>
    <name evidence="6" type="ORF">DYB28_012347</name>
    <name evidence="4" type="ORF">DYB31_009385</name>
    <name evidence="3" type="ORF">DYB34_005176</name>
    <name evidence="2" type="ORF">DYB38_000520</name>
</gene>
<dbReference type="Proteomes" id="UP000266196">
    <property type="component" value="Unassembled WGS sequence"/>
</dbReference>
<name>A0A397D5U8_APHAT</name>